<proteinExistence type="predicted"/>
<name>A0A0E9Q1C1_ANGAN</name>
<organism evidence="1">
    <name type="scientific">Anguilla anguilla</name>
    <name type="common">European freshwater eel</name>
    <name type="synonym">Muraena anguilla</name>
    <dbReference type="NCBI Taxonomy" id="7936"/>
    <lineage>
        <taxon>Eukaryota</taxon>
        <taxon>Metazoa</taxon>
        <taxon>Chordata</taxon>
        <taxon>Craniata</taxon>
        <taxon>Vertebrata</taxon>
        <taxon>Euteleostomi</taxon>
        <taxon>Actinopterygii</taxon>
        <taxon>Neopterygii</taxon>
        <taxon>Teleostei</taxon>
        <taxon>Anguilliformes</taxon>
        <taxon>Anguillidae</taxon>
        <taxon>Anguilla</taxon>
    </lineage>
</organism>
<dbReference type="AlphaFoldDB" id="A0A0E9Q1C1"/>
<sequence length="82" mass="9571">MFKNNSTLDKLQRKVWCSGTEPPTLHNNLYQLLVDCPKTVFALVHLFCAEVFWEDLGFFDHRNRPTRTTCELTSWIPIDAPC</sequence>
<accession>A0A0E9Q1C1</accession>
<evidence type="ECO:0000313" key="1">
    <source>
        <dbReference type="EMBL" id="JAH10696.1"/>
    </source>
</evidence>
<protein>
    <submittedName>
        <fullName evidence="1">Uncharacterized protein</fullName>
    </submittedName>
</protein>
<reference evidence="1" key="2">
    <citation type="journal article" date="2015" name="Fish Shellfish Immunol.">
        <title>Early steps in the European eel (Anguilla anguilla)-Vibrio vulnificus interaction in the gills: Role of the RtxA13 toxin.</title>
        <authorList>
            <person name="Callol A."/>
            <person name="Pajuelo D."/>
            <person name="Ebbesson L."/>
            <person name="Teles M."/>
            <person name="MacKenzie S."/>
            <person name="Amaro C."/>
        </authorList>
    </citation>
    <scope>NUCLEOTIDE SEQUENCE</scope>
</reference>
<dbReference type="EMBL" id="GBXM01097881">
    <property type="protein sequence ID" value="JAH10696.1"/>
    <property type="molecule type" value="Transcribed_RNA"/>
</dbReference>
<reference evidence="1" key="1">
    <citation type="submission" date="2014-11" db="EMBL/GenBank/DDBJ databases">
        <authorList>
            <person name="Amaro Gonzalez C."/>
        </authorList>
    </citation>
    <scope>NUCLEOTIDE SEQUENCE</scope>
</reference>